<dbReference type="EMBL" id="JANPWB010000015">
    <property type="protein sequence ID" value="KAJ1092120.1"/>
    <property type="molecule type" value="Genomic_DNA"/>
</dbReference>
<feature type="region of interest" description="Disordered" evidence="1">
    <location>
        <begin position="34"/>
        <end position="62"/>
    </location>
</feature>
<reference evidence="2" key="1">
    <citation type="journal article" date="2022" name="bioRxiv">
        <title>Sequencing and chromosome-scale assembly of the giantPleurodeles waltlgenome.</title>
        <authorList>
            <person name="Brown T."/>
            <person name="Elewa A."/>
            <person name="Iarovenko S."/>
            <person name="Subramanian E."/>
            <person name="Araus A.J."/>
            <person name="Petzold A."/>
            <person name="Susuki M."/>
            <person name="Suzuki K.-i.T."/>
            <person name="Hayashi T."/>
            <person name="Toyoda A."/>
            <person name="Oliveira C."/>
            <person name="Osipova E."/>
            <person name="Leigh N.D."/>
            <person name="Simon A."/>
            <person name="Yun M.H."/>
        </authorList>
    </citation>
    <scope>NUCLEOTIDE SEQUENCE</scope>
    <source>
        <strain evidence="2">20211129_DDA</strain>
        <tissue evidence="2">Liver</tissue>
    </source>
</reference>
<proteinExistence type="predicted"/>
<protein>
    <submittedName>
        <fullName evidence="2">Uncharacterized protein</fullName>
    </submittedName>
</protein>
<feature type="compositionally biased region" description="Basic and acidic residues" evidence="1">
    <location>
        <begin position="42"/>
        <end position="62"/>
    </location>
</feature>
<evidence type="ECO:0000256" key="1">
    <source>
        <dbReference type="SAM" id="MobiDB-lite"/>
    </source>
</evidence>
<evidence type="ECO:0000313" key="2">
    <source>
        <dbReference type="EMBL" id="KAJ1092120.1"/>
    </source>
</evidence>
<gene>
    <name evidence="2" type="ORF">NDU88_005232</name>
</gene>
<accession>A0AAV7LWU1</accession>
<dbReference type="Proteomes" id="UP001066276">
    <property type="component" value="Chromosome 11"/>
</dbReference>
<dbReference type="AlphaFoldDB" id="A0AAV7LWU1"/>
<sequence length="106" mass="11784">MFAYTAAARMLIQSAVEWEKKLGDKLIKEGPDCLKGWPMPRNPKEVKPTQEKEAECEPRRSLTEEPVLRPQAVNTITADKEDGSASVLSAWRALEAEADVGEDEEA</sequence>
<organism evidence="2 3">
    <name type="scientific">Pleurodeles waltl</name>
    <name type="common">Iberian ribbed newt</name>
    <dbReference type="NCBI Taxonomy" id="8319"/>
    <lineage>
        <taxon>Eukaryota</taxon>
        <taxon>Metazoa</taxon>
        <taxon>Chordata</taxon>
        <taxon>Craniata</taxon>
        <taxon>Vertebrata</taxon>
        <taxon>Euteleostomi</taxon>
        <taxon>Amphibia</taxon>
        <taxon>Batrachia</taxon>
        <taxon>Caudata</taxon>
        <taxon>Salamandroidea</taxon>
        <taxon>Salamandridae</taxon>
        <taxon>Pleurodelinae</taxon>
        <taxon>Pleurodeles</taxon>
    </lineage>
</organism>
<keyword evidence="3" id="KW-1185">Reference proteome</keyword>
<name>A0AAV7LWU1_PLEWA</name>
<comment type="caution">
    <text evidence="2">The sequence shown here is derived from an EMBL/GenBank/DDBJ whole genome shotgun (WGS) entry which is preliminary data.</text>
</comment>
<evidence type="ECO:0000313" key="3">
    <source>
        <dbReference type="Proteomes" id="UP001066276"/>
    </source>
</evidence>